<feature type="chain" id="PRO_5001570995" description="BPP domain-containing protein" evidence="1">
    <location>
        <begin position="21"/>
        <end position="343"/>
    </location>
</feature>
<feature type="signal peptide" evidence="1">
    <location>
        <begin position="1"/>
        <end position="20"/>
    </location>
</feature>
<protein>
    <recommendedName>
        <fullName evidence="2">BPP domain-containing protein</fullName>
    </recommendedName>
</protein>
<evidence type="ECO:0000313" key="3">
    <source>
        <dbReference type="EMBL" id="KCZ63082.1"/>
    </source>
</evidence>
<evidence type="ECO:0000256" key="1">
    <source>
        <dbReference type="SAM" id="SignalP"/>
    </source>
</evidence>
<accession>A0A059E6C0</accession>
<dbReference type="Proteomes" id="UP000024547">
    <property type="component" value="Unassembled WGS sequence"/>
</dbReference>
<organism evidence="3 4">
    <name type="scientific">Hyphomonas atlantica</name>
    <dbReference type="NCBI Taxonomy" id="1280948"/>
    <lineage>
        <taxon>Bacteria</taxon>
        <taxon>Pseudomonadati</taxon>
        <taxon>Pseudomonadota</taxon>
        <taxon>Alphaproteobacteria</taxon>
        <taxon>Hyphomonadales</taxon>
        <taxon>Hyphomonadaceae</taxon>
        <taxon>Hyphomonas</taxon>
    </lineage>
</organism>
<reference evidence="3 4" key="1">
    <citation type="journal article" date="2014" name="Antonie Van Leeuwenhoek">
        <title>Hyphomonas beringensis sp. nov. and Hyphomonas chukchiensis sp. nov., isolated from surface seawater of the Bering Sea and Chukchi Sea.</title>
        <authorList>
            <person name="Li C."/>
            <person name="Lai Q."/>
            <person name="Li G."/>
            <person name="Dong C."/>
            <person name="Wang J."/>
            <person name="Liao Y."/>
            <person name="Shao Z."/>
        </authorList>
    </citation>
    <scope>NUCLEOTIDE SEQUENCE [LARGE SCALE GENOMIC DNA]</scope>
    <source>
        <strain evidence="3 4">22II1-22F38</strain>
    </source>
</reference>
<dbReference type="STRING" id="1280948.HY36_15230"/>
<dbReference type="SUPFAM" id="SSF50956">
    <property type="entry name" value="Thermostable phytase (3-phytase)"/>
    <property type="match status" value="1"/>
</dbReference>
<dbReference type="PATRIC" id="fig|1280948.3.peg.1278"/>
<gene>
    <name evidence="3" type="ORF">HY36_15230</name>
</gene>
<keyword evidence="1" id="KW-0732">Signal</keyword>
<dbReference type="InterPro" id="IPR003431">
    <property type="entry name" value="B-propeller_Phytase"/>
</dbReference>
<evidence type="ECO:0000313" key="4">
    <source>
        <dbReference type="Proteomes" id="UP000024547"/>
    </source>
</evidence>
<name>A0A059E6C0_9PROT</name>
<dbReference type="GeneID" id="92500231"/>
<dbReference type="PROSITE" id="PS51662">
    <property type="entry name" value="BP_PHYTASE"/>
    <property type="match status" value="1"/>
</dbReference>
<dbReference type="InterPro" id="IPR011042">
    <property type="entry name" value="6-blade_b-propeller_TolB-like"/>
</dbReference>
<dbReference type="Gene3D" id="2.120.10.30">
    <property type="entry name" value="TolB, C-terminal domain"/>
    <property type="match status" value="1"/>
</dbReference>
<dbReference type="Pfam" id="PF02333">
    <property type="entry name" value="Phytase"/>
    <property type="match status" value="1"/>
</dbReference>
<dbReference type="AlphaFoldDB" id="A0A059E6C0"/>
<dbReference type="GO" id="GO:0016158">
    <property type="term" value="F:inositol hexakisphosphate 3-phosphatase activity"/>
    <property type="evidence" value="ECO:0007669"/>
    <property type="project" value="InterPro"/>
</dbReference>
<keyword evidence="4" id="KW-1185">Reference proteome</keyword>
<comment type="caution">
    <text evidence="3">The sequence shown here is derived from an EMBL/GenBank/DDBJ whole genome shotgun (WGS) entry which is preliminary data.</text>
</comment>
<dbReference type="PROSITE" id="PS51257">
    <property type="entry name" value="PROKAR_LIPOPROTEIN"/>
    <property type="match status" value="1"/>
</dbReference>
<sequence length="343" mass="36298">MKRYLPLAALLVSACATEPAQDLYAIETAPIPAAVETAPMVGKGDKADDPAVWVNLANPAASLVLGTNKDAGLYVYNLAGEELQFLDVGRVNNVDLRGDLAVASNDETNSVSWFTIDSTTNTVSHIGDTPTNKDEPYGICAGLVGNTYYAMPTYKDGVAQVWAVATDAISDGPELLAEIQVGQYGQLQLEGCVFDEANGQVFVGEEEHGVWKLDLNDWTAAPVSVDTIDARNGLVADVEGMDIWAGENGEGYLVVSSQAADRFVVYDLKAPHAPRGVFTVVESLDGAIDAVTHTDGLDVNSAPLPGFPNGIVVVQDDGNPESGVDQNFKLVDWTLIQAALGLE</sequence>
<dbReference type="RefSeq" id="WP_035549963.1">
    <property type="nucleotide sequence ID" value="NZ_AWFH01000007.1"/>
</dbReference>
<dbReference type="EMBL" id="AWFH01000007">
    <property type="protein sequence ID" value="KCZ63082.1"/>
    <property type="molecule type" value="Genomic_DNA"/>
</dbReference>
<feature type="domain" description="BPP" evidence="2">
    <location>
        <begin position="21"/>
        <end position="340"/>
    </location>
</feature>
<dbReference type="eggNOG" id="COG4247">
    <property type="taxonomic scope" value="Bacteria"/>
</dbReference>
<evidence type="ECO:0000259" key="2">
    <source>
        <dbReference type="PROSITE" id="PS51662"/>
    </source>
</evidence>
<proteinExistence type="predicted"/>
<dbReference type="OrthoDB" id="8696437at2"/>